<reference evidence="3 4" key="1">
    <citation type="submission" date="2019-03" db="EMBL/GenBank/DDBJ databases">
        <authorList>
            <person name="Gaulin E."/>
            <person name="Dumas B."/>
        </authorList>
    </citation>
    <scope>NUCLEOTIDE SEQUENCE [LARGE SCALE GENOMIC DNA]</scope>
    <source>
        <strain evidence="3">CBS 568.67</strain>
    </source>
</reference>
<evidence type="ECO:0000313" key="3">
    <source>
        <dbReference type="EMBL" id="VFT86388.1"/>
    </source>
</evidence>
<evidence type="ECO:0000256" key="1">
    <source>
        <dbReference type="SAM" id="SignalP"/>
    </source>
</evidence>
<proteinExistence type="predicted"/>
<feature type="signal peptide" evidence="1">
    <location>
        <begin position="1"/>
        <end position="22"/>
    </location>
</feature>
<dbReference type="EMBL" id="VJMH01005145">
    <property type="protein sequence ID" value="KAF0699959.1"/>
    <property type="molecule type" value="Genomic_DNA"/>
</dbReference>
<keyword evidence="4" id="KW-1185">Reference proteome</keyword>
<protein>
    <submittedName>
        <fullName evidence="3">Aste57867_9509 protein</fullName>
    </submittedName>
</protein>
<keyword evidence="1" id="KW-0732">Signal</keyword>
<dbReference type="AlphaFoldDB" id="A0A485KNC8"/>
<reference evidence="2" key="2">
    <citation type="submission" date="2019-06" db="EMBL/GenBank/DDBJ databases">
        <title>Genomics analysis of Aphanomyces spp. identifies a new class of oomycete effector associated with host adaptation.</title>
        <authorList>
            <person name="Gaulin E."/>
        </authorList>
    </citation>
    <scope>NUCLEOTIDE SEQUENCE</scope>
    <source>
        <strain evidence="2">CBS 578.67</strain>
    </source>
</reference>
<dbReference type="OrthoDB" id="76760at2759"/>
<gene>
    <name evidence="3" type="primary">Aste57867_9509</name>
    <name evidence="2" type="ORF">As57867_009472</name>
    <name evidence="3" type="ORF">ASTE57867_9509</name>
</gene>
<organism evidence="3 4">
    <name type="scientific">Aphanomyces stellatus</name>
    <dbReference type="NCBI Taxonomy" id="120398"/>
    <lineage>
        <taxon>Eukaryota</taxon>
        <taxon>Sar</taxon>
        <taxon>Stramenopiles</taxon>
        <taxon>Oomycota</taxon>
        <taxon>Saprolegniomycetes</taxon>
        <taxon>Saprolegniales</taxon>
        <taxon>Verrucalvaceae</taxon>
        <taxon>Aphanomyces</taxon>
    </lineage>
</organism>
<evidence type="ECO:0000313" key="2">
    <source>
        <dbReference type="EMBL" id="KAF0699959.1"/>
    </source>
</evidence>
<feature type="chain" id="PRO_5036116121" evidence="1">
    <location>
        <begin position="23"/>
        <end position="108"/>
    </location>
</feature>
<accession>A0A485KNC8</accession>
<dbReference type="Proteomes" id="UP000332933">
    <property type="component" value="Unassembled WGS sequence"/>
</dbReference>
<evidence type="ECO:0000313" key="4">
    <source>
        <dbReference type="Proteomes" id="UP000332933"/>
    </source>
</evidence>
<dbReference type="EMBL" id="CAADRA010005166">
    <property type="protein sequence ID" value="VFT86388.1"/>
    <property type="molecule type" value="Genomic_DNA"/>
</dbReference>
<name>A0A485KNC8_9STRA</name>
<sequence length="108" mass="11764">MKTLTATQLVACFAGAVGYVWSGDNFTTSAATASHVGGMLESPAFDFDFEPVGGLPSNDQILVLAKWSPTELSSFADFFLHSPRSPRHVLKRKFSFHRSSSNFSESDD</sequence>